<organism evidence="1">
    <name type="scientific">marine metagenome</name>
    <dbReference type="NCBI Taxonomy" id="408172"/>
    <lineage>
        <taxon>unclassified sequences</taxon>
        <taxon>metagenomes</taxon>
        <taxon>ecological metagenomes</taxon>
    </lineage>
</organism>
<reference evidence="1" key="1">
    <citation type="submission" date="2018-05" db="EMBL/GenBank/DDBJ databases">
        <authorList>
            <person name="Lanie J.A."/>
            <person name="Ng W.-L."/>
            <person name="Kazmierczak K.M."/>
            <person name="Andrzejewski T.M."/>
            <person name="Davidsen T.M."/>
            <person name="Wayne K.J."/>
            <person name="Tettelin H."/>
            <person name="Glass J.I."/>
            <person name="Rusch D."/>
            <person name="Podicherti R."/>
            <person name="Tsui H.-C.T."/>
            <person name="Winkler M.E."/>
        </authorList>
    </citation>
    <scope>NUCLEOTIDE SEQUENCE</scope>
</reference>
<feature type="non-terminal residue" evidence="1">
    <location>
        <position position="1"/>
    </location>
</feature>
<name>A0A381RWF2_9ZZZZ</name>
<evidence type="ECO:0008006" key="2">
    <source>
        <dbReference type="Google" id="ProtNLM"/>
    </source>
</evidence>
<dbReference type="AlphaFoldDB" id="A0A381RWF2"/>
<gene>
    <name evidence="1" type="ORF">METZ01_LOCUS49040</name>
</gene>
<sequence length="438" mass="47721">VLRGVGAALALPMLDAMVPALSGISGRAAEPVRRLGWVYSPNGMAMDAWMPAATESLELSTILSPLASYREQTVVVSGLAQGQAEALGDGNGEHTRATATWLNGVHPRETEGADVRAGKTADQIAADQLGRATPLSSLELAIDQDFLVGSCDNGYSCIYMNTIAWRDATTPLPMQNNPRVIFERLFGEGGSPASRQSEFRKDRSILDAITSDLARLQRDVGASDRARVTQYLDAVRAIERRIQLSERNDTELPELERPVGIPESYQEHVELMFDLMALAYQVDMTRVFTFMLGRELNGRAYPEIGIPDSHHGLSHHRYDTTKLAQLAKINTYHVSLFRHFLDELANTPDGDGSLLDHSLLMYGASLSDSNKHLHFDLPLLLVGGGAGQLKGGRHLQYPRDTPMTNLLVSQLDKAGVQLDDGLGDSTGRLVELAPLGNV</sequence>
<dbReference type="Pfam" id="PF07586">
    <property type="entry name" value="HXXSHH"/>
    <property type="match status" value="1"/>
</dbReference>
<accession>A0A381RWF2</accession>
<protein>
    <recommendedName>
        <fullName evidence="2">DUF1552 domain-containing protein</fullName>
    </recommendedName>
</protein>
<dbReference type="EMBL" id="UINC01002391">
    <property type="protein sequence ID" value="SUZ96186.1"/>
    <property type="molecule type" value="Genomic_DNA"/>
</dbReference>
<proteinExistence type="predicted"/>
<dbReference type="InterPro" id="IPR011447">
    <property type="entry name" value="DUF1552"/>
</dbReference>
<evidence type="ECO:0000313" key="1">
    <source>
        <dbReference type="EMBL" id="SUZ96186.1"/>
    </source>
</evidence>